<feature type="domain" description="HTH luxR-type" evidence="4">
    <location>
        <begin position="8"/>
        <end position="73"/>
    </location>
</feature>
<dbReference type="PROSITE" id="PS00622">
    <property type="entry name" value="HTH_LUXR_1"/>
    <property type="match status" value="1"/>
</dbReference>
<evidence type="ECO:0000256" key="1">
    <source>
        <dbReference type="ARBA" id="ARBA00023015"/>
    </source>
</evidence>
<dbReference type="SMART" id="SM00421">
    <property type="entry name" value="HTH_LUXR"/>
    <property type="match status" value="1"/>
</dbReference>
<evidence type="ECO:0000313" key="6">
    <source>
        <dbReference type="Proteomes" id="UP001199054"/>
    </source>
</evidence>
<comment type="caution">
    <text evidence="5">The sequence shown here is derived from an EMBL/GenBank/DDBJ whole genome shotgun (WGS) entry which is preliminary data.</text>
</comment>
<dbReference type="PROSITE" id="PS50043">
    <property type="entry name" value="HTH_LUXR_2"/>
    <property type="match status" value="1"/>
</dbReference>
<organism evidence="5 6">
    <name type="scientific">Streptomyces antimicrobicus</name>
    <dbReference type="NCBI Taxonomy" id="2883108"/>
    <lineage>
        <taxon>Bacteria</taxon>
        <taxon>Bacillati</taxon>
        <taxon>Actinomycetota</taxon>
        <taxon>Actinomycetes</taxon>
        <taxon>Kitasatosporales</taxon>
        <taxon>Streptomycetaceae</taxon>
        <taxon>Streptomyces</taxon>
    </lineage>
</organism>
<evidence type="ECO:0000256" key="2">
    <source>
        <dbReference type="ARBA" id="ARBA00023125"/>
    </source>
</evidence>
<dbReference type="Proteomes" id="UP001199054">
    <property type="component" value="Unassembled WGS sequence"/>
</dbReference>
<dbReference type="InterPro" id="IPR016032">
    <property type="entry name" value="Sig_transdc_resp-reg_C-effctor"/>
</dbReference>
<accession>A0ABS8B358</accession>
<dbReference type="PANTHER" id="PTHR44688:SF16">
    <property type="entry name" value="DNA-BINDING TRANSCRIPTIONAL ACTIVATOR DEVR_DOSR"/>
    <property type="match status" value="1"/>
</dbReference>
<protein>
    <submittedName>
        <fullName evidence="5">Helix-turn-helix transcriptional regulator</fullName>
    </submittedName>
</protein>
<dbReference type="Pfam" id="PF00196">
    <property type="entry name" value="GerE"/>
    <property type="match status" value="1"/>
</dbReference>
<sequence length="93" mass="10370">MHESDLGQKPAAAQLTPREEEVLAHLAKGDTYRMIAYRMGLSPHTVDTYLRRLRSKTGAVNRTQLTHVAFRLGYGPSAAQVFVPEARARARHA</sequence>
<gene>
    <name evidence="5" type="ORF">LG632_06385</name>
</gene>
<evidence type="ECO:0000259" key="4">
    <source>
        <dbReference type="PROSITE" id="PS50043"/>
    </source>
</evidence>
<dbReference type="CDD" id="cd06170">
    <property type="entry name" value="LuxR_C_like"/>
    <property type="match status" value="1"/>
</dbReference>
<keyword evidence="2" id="KW-0238">DNA-binding</keyword>
<name>A0ABS8B358_9ACTN</name>
<dbReference type="PRINTS" id="PR00038">
    <property type="entry name" value="HTHLUXR"/>
</dbReference>
<dbReference type="InterPro" id="IPR000792">
    <property type="entry name" value="Tscrpt_reg_LuxR_C"/>
</dbReference>
<dbReference type="PANTHER" id="PTHR44688">
    <property type="entry name" value="DNA-BINDING TRANSCRIPTIONAL ACTIVATOR DEVR_DOSR"/>
    <property type="match status" value="1"/>
</dbReference>
<keyword evidence="1" id="KW-0805">Transcription regulation</keyword>
<dbReference type="RefSeq" id="WP_226725834.1">
    <property type="nucleotide sequence ID" value="NZ_JAJAUY010000015.1"/>
</dbReference>
<dbReference type="SUPFAM" id="SSF46894">
    <property type="entry name" value="C-terminal effector domain of the bipartite response regulators"/>
    <property type="match status" value="1"/>
</dbReference>
<keyword evidence="6" id="KW-1185">Reference proteome</keyword>
<dbReference type="EMBL" id="JAJAUY010000015">
    <property type="protein sequence ID" value="MCB5179013.1"/>
    <property type="molecule type" value="Genomic_DNA"/>
</dbReference>
<proteinExistence type="predicted"/>
<dbReference type="InterPro" id="IPR036388">
    <property type="entry name" value="WH-like_DNA-bd_sf"/>
</dbReference>
<dbReference type="Gene3D" id="1.10.10.10">
    <property type="entry name" value="Winged helix-like DNA-binding domain superfamily/Winged helix DNA-binding domain"/>
    <property type="match status" value="1"/>
</dbReference>
<keyword evidence="3" id="KW-0804">Transcription</keyword>
<reference evidence="5 6" key="1">
    <citation type="submission" date="2021-10" db="EMBL/GenBank/DDBJ databases">
        <title>Streptomyces sp. strain SMC 277, a novel streptomycete isolated from soil.</title>
        <authorList>
            <person name="Chanama M."/>
        </authorList>
    </citation>
    <scope>NUCLEOTIDE SEQUENCE [LARGE SCALE GENOMIC DNA]</scope>
    <source>
        <strain evidence="5 6">SMC 277</strain>
    </source>
</reference>
<evidence type="ECO:0000313" key="5">
    <source>
        <dbReference type="EMBL" id="MCB5179013.1"/>
    </source>
</evidence>
<evidence type="ECO:0000256" key="3">
    <source>
        <dbReference type="ARBA" id="ARBA00023163"/>
    </source>
</evidence>